<reference evidence="3" key="1">
    <citation type="submission" date="2022-11" db="EMBL/GenBank/DDBJ databases">
        <title>Genome Sequence of Cubamyces cubensis.</title>
        <authorList>
            <person name="Buettner E."/>
        </authorList>
    </citation>
    <scope>NUCLEOTIDE SEQUENCE</scope>
    <source>
        <strain evidence="3">MPL-01</strain>
    </source>
</reference>
<dbReference type="PANTHER" id="PTHR14024:SF49">
    <property type="entry name" value="LIPID STORAGE DROPLETS SURFACE-BINDING PROTEIN 1"/>
    <property type="match status" value="1"/>
</dbReference>
<feature type="compositionally biased region" description="Low complexity" evidence="2">
    <location>
        <begin position="333"/>
        <end position="351"/>
    </location>
</feature>
<dbReference type="AlphaFoldDB" id="A0AAD7TYP4"/>
<comment type="similarity">
    <text evidence="1">Belongs to the perilipin family.</text>
</comment>
<accession>A0AAD7TYP4</accession>
<name>A0AAD7TYP4_9APHY</name>
<feature type="unsure residue" description="E or Q" evidence="3">
    <location>
        <position position="97"/>
    </location>
</feature>
<keyword evidence="4" id="KW-1185">Reference proteome</keyword>
<dbReference type="InterPro" id="IPR004279">
    <property type="entry name" value="Perilipin"/>
</dbReference>
<evidence type="ECO:0000313" key="3">
    <source>
        <dbReference type="EMBL" id="KAJ8488982.1"/>
    </source>
</evidence>
<organism evidence="3 4">
    <name type="scientific">Trametes cubensis</name>
    <dbReference type="NCBI Taxonomy" id="1111947"/>
    <lineage>
        <taxon>Eukaryota</taxon>
        <taxon>Fungi</taxon>
        <taxon>Dikarya</taxon>
        <taxon>Basidiomycota</taxon>
        <taxon>Agaricomycotina</taxon>
        <taxon>Agaricomycetes</taxon>
        <taxon>Polyporales</taxon>
        <taxon>Polyporaceae</taxon>
        <taxon>Trametes</taxon>
    </lineage>
</organism>
<feature type="region of interest" description="Disordered" evidence="2">
    <location>
        <begin position="322"/>
        <end position="351"/>
    </location>
</feature>
<evidence type="ECO:0000313" key="4">
    <source>
        <dbReference type="Proteomes" id="UP001215151"/>
    </source>
</evidence>
<sequence>MATETQQAPPPAQPELTILSRVGAIPLVADSLNTIHSTLLNNPYTRSPYTTAQELSKSALSYAEPIQKHLAPLITKADDLANKGLDAVQSRYPYPFETPTEDIIKDLKGRSDHAKDVANKTLDEKVKTPAYQVAQGIDQKFAPIVDYFAVAVNKLHSNGNADKPAEPPAEAKFQYQRAYFLTKELRDQVLTYSTEQINQIKTQSVLVQRASATAQSLSELASSSYGAAQSRVHALSDTMLAELQKVQASTAALPGTLQASFHDISANLTSTINELSTILTSPEPLPEKVNKVRDTVQERVQPILDTATTRVQEILGALKARVSEDRPEPQSATTTNGETTVNGVSNGNGHA</sequence>
<gene>
    <name evidence="3" type="ORF">ONZ51_g3205</name>
</gene>
<evidence type="ECO:0000256" key="2">
    <source>
        <dbReference type="SAM" id="MobiDB-lite"/>
    </source>
</evidence>
<dbReference type="EMBL" id="JAPEVG010000055">
    <property type="protein sequence ID" value="KAJ8488982.1"/>
    <property type="molecule type" value="Genomic_DNA"/>
</dbReference>
<comment type="caution">
    <text evidence="3">The sequence shown here is derived from an EMBL/GenBank/DDBJ whole genome shotgun (WGS) entry which is preliminary data.</text>
</comment>
<protein>
    <recommendedName>
        <fullName evidence="5">Lipid droplet-associated perilipin protein</fullName>
    </recommendedName>
</protein>
<dbReference type="PANTHER" id="PTHR14024">
    <property type="entry name" value="PERILIPIN"/>
    <property type="match status" value="1"/>
</dbReference>
<dbReference type="Proteomes" id="UP001215151">
    <property type="component" value="Unassembled WGS sequence"/>
</dbReference>
<dbReference type="Pfam" id="PF03036">
    <property type="entry name" value="Perilipin"/>
    <property type="match status" value="1"/>
</dbReference>
<evidence type="ECO:0008006" key="5">
    <source>
        <dbReference type="Google" id="ProtNLM"/>
    </source>
</evidence>
<evidence type="ECO:0000256" key="1">
    <source>
        <dbReference type="ARBA" id="ARBA00006311"/>
    </source>
</evidence>
<proteinExistence type="inferred from homology"/>